<reference evidence="1 2" key="1">
    <citation type="journal article" date="2011" name="Front. Microbiol.">
        <title>Two Strains of Crocosphaera watsonii with Highly Conserved Genomes are Distinguished by Strain-Specific Features.</title>
        <authorList>
            <person name="Bench S.R."/>
            <person name="Ilikchyan I.N."/>
            <person name="Tripp H.J."/>
            <person name="Zehr J.P."/>
        </authorList>
    </citation>
    <scope>NUCLEOTIDE SEQUENCE [LARGE SCALE GENOMIC DNA]</scope>
    <source>
        <strain evidence="1 2">WH 0003</strain>
    </source>
</reference>
<proteinExistence type="predicted"/>
<dbReference type="Proteomes" id="UP000003477">
    <property type="component" value="Unassembled WGS sequence"/>
</dbReference>
<protein>
    <submittedName>
        <fullName evidence="1">Uncharacterized protein</fullName>
    </submittedName>
</protein>
<evidence type="ECO:0000313" key="2">
    <source>
        <dbReference type="Proteomes" id="UP000003477"/>
    </source>
</evidence>
<dbReference type="PATRIC" id="fig|423471.3.peg.4981"/>
<organism evidence="1 2">
    <name type="scientific">Crocosphaera watsonii WH 0003</name>
    <dbReference type="NCBI Taxonomy" id="423471"/>
    <lineage>
        <taxon>Bacteria</taxon>
        <taxon>Bacillati</taxon>
        <taxon>Cyanobacteriota</taxon>
        <taxon>Cyanophyceae</taxon>
        <taxon>Oscillatoriophycideae</taxon>
        <taxon>Chroococcales</taxon>
        <taxon>Aphanothecaceae</taxon>
        <taxon>Crocosphaera</taxon>
    </lineage>
</organism>
<comment type="caution">
    <text evidence="1">The sequence shown here is derived from an EMBL/GenBank/DDBJ whole genome shotgun (WGS) entry which is preliminary data.</text>
</comment>
<dbReference type="RefSeq" id="WP_007308173.1">
    <property type="nucleotide sequence ID" value="NZ_AESD01000824.1"/>
</dbReference>
<dbReference type="EMBL" id="AESD01000824">
    <property type="protein sequence ID" value="EHJ09900.1"/>
    <property type="molecule type" value="Genomic_DNA"/>
</dbReference>
<accession>G5JD33</accession>
<gene>
    <name evidence="1" type="ORF">CWATWH0003_5331</name>
</gene>
<name>G5JD33_CROWT</name>
<evidence type="ECO:0000313" key="1">
    <source>
        <dbReference type="EMBL" id="EHJ09900.1"/>
    </source>
</evidence>
<sequence length="85" mass="9810">MRSSAEFVAGMKIAKYTIVKQMQDNPNLLPDDLKKQVEAGYQEKSRCHVNFGNKMFHKVTIMMHSNSKTNPVIGDHHQCYQIPKF</sequence>
<dbReference type="GeneID" id="88768650"/>
<dbReference type="AlphaFoldDB" id="G5JD33"/>